<dbReference type="AlphaFoldDB" id="A0A7S4PZ87"/>
<reference evidence="1" key="1">
    <citation type="submission" date="2021-01" db="EMBL/GenBank/DDBJ databases">
        <authorList>
            <person name="Corre E."/>
            <person name="Pelletier E."/>
            <person name="Niang G."/>
            <person name="Scheremetjew M."/>
            <person name="Finn R."/>
            <person name="Kale V."/>
            <person name="Holt S."/>
            <person name="Cochrane G."/>
            <person name="Meng A."/>
            <person name="Brown T."/>
            <person name="Cohen L."/>
        </authorList>
    </citation>
    <scope>NUCLEOTIDE SEQUENCE</scope>
    <source>
        <strain evidence="1">CCMP3105</strain>
    </source>
</reference>
<protein>
    <submittedName>
        <fullName evidence="1">Uncharacterized protein</fullName>
    </submittedName>
</protein>
<proteinExistence type="predicted"/>
<dbReference type="EMBL" id="HBNR01009530">
    <property type="protein sequence ID" value="CAE4566681.1"/>
    <property type="molecule type" value="Transcribed_RNA"/>
</dbReference>
<name>A0A7S4PZ87_9DINO</name>
<evidence type="ECO:0000313" key="1">
    <source>
        <dbReference type="EMBL" id="CAE4566681.1"/>
    </source>
</evidence>
<gene>
    <name evidence="1" type="ORF">AMON00008_LOCUS6300</name>
</gene>
<sequence length="398" mass="44235">MGASPICSCRRYNRSAVAPTCLDDGGVSPSPDQLVADFEKVDFSSQLYAETMLRTGRDPKSDAEKVFRSRYTADLLCEAAKAMECLAEPEAGFLGILRRMPLLTESIVYGWDRWNAEIVPDYQAALDSLAAQPESPEADYLREMLLKVKDLFWLEVQNPKQDFYMCVLDEMLNRYSKGEREAATVPQEALYMMHCIDMPVHQRKSDARRDVAAAFFARMYESGLAGHQEWELQAVVDQHGGKEEQRAVSSVTPLLSFRLSVKDPALDGYVLMEGNGRLAALNAALDVVRENHPDFVAPRIAITVVPFHGPLVARKNIGFFLDLTWRCAFPDVELAGWRPQICNSARPISAEVVRWCPRYYGYAPIQELRGQPPPARAGAGQLQPTCCRAPVAGGLAGA</sequence>
<accession>A0A7S4PZ87</accession>
<organism evidence="1">
    <name type="scientific">Alexandrium monilatum</name>
    <dbReference type="NCBI Taxonomy" id="311494"/>
    <lineage>
        <taxon>Eukaryota</taxon>
        <taxon>Sar</taxon>
        <taxon>Alveolata</taxon>
        <taxon>Dinophyceae</taxon>
        <taxon>Gonyaulacales</taxon>
        <taxon>Pyrocystaceae</taxon>
        <taxon>Alexandrium</taxon>
    </lineage>
</organism>